<dbReference type="RefSeq" id="WP_149568430.1">
    <property type="nucleotide sequence ID" value="NZ_CP035807.1"/>
</dbReference>
<comment type="similarity">
    <text evidence="1">Belongs to the PspA/Vipp/IM30 family.</text>
</comment>
<evidence type="ECO:0000313" key="3">
    <source>
        <dbReference type="EMBL" id="QEN05189.1"/>
    </source>
</evidence>
<dbReference type="GO" id="GO:0005829">
    <property type="term" value="C:cytosol"/>
    <property type="evidence" value="ECO:0007669"/>
    <property type="project" value="TreeGrafter"/>
</dbReference>
<dbReference type="EMBL" id="CP035807">
    <property type="protein sequence ID" value="QEN05189.1"/>
    <property type="molecule type" value="Genomic_DNA"/>
</dbReference>
<dbReference type="OrthoDB" id="9779630at2"/>
<name>A0A5C1QDX9_9SPIO</name>
<protein>
    <submittedName>
        <fullName evidence="3">Phage shock protein A</fullName>
    </submittedName>
</protein>
<keyword evidence="2" id="KW-0175">Coiled coil</keyword>
<reference evidence="3 4" key="2">
    <citation type="submission" date="2019-09" db="EMBL/GenBank/DDBJ databases">
        <title>Complete Genome Sequence and Methylome Analysis of free living Spirochaetas.</title>
        <authorList>
            <person name="Leshcheva N."/>
            <person name="Mikheeva N."/>
        </authorList>
    </citation>
    <scope>NUCLEOTIDE SEQUENCE [LARGE SCALE GENOMIC DNA]</scope>
    <source>
        <strain evidence="3 4">P</strain>
    </source>
</reference>
<dbReference type="GO" id="GO:0009271">
    <property type="term" value="P:phage shock"/>
    <property type="evidence" value="ECO:0007669"/>
    <property type="project" value="TreeGrafter"/>
</dbReference>
<keyword evidence="4" id="KW-1185">Reference proteome</keyword>
<evidence type="ECO:0000256" key="2">
    <source>
        <dbReference type="SAM" id="Coils"/>
    </source>
</evidence>
<dbReference type="AlphaFoldDB" id="A0A5C1QDX9"/>
<gene>
    <name evidence="3" type="ORF">EW093_10855</name>
</gene>
<dbReference type="KEGG" id="sper:EW093_10855"/>
<organism evidence="3 4">
    <name type="scientific">Thiospirochaeta perfilievii</name>
    <dbReference type="NCBI Taxonomy" id="252967"/>
    <lineage>
        <taxon>Bacteria</taxon>
        <taxon>Pseudomonadati</taxon>
        <taxon>Spirochaetota</taxon>
        <taxon>Spirochaetia</taxon>
        <taxon>Spirochaetales</taxon>
        <taxon>Spirochaetaceae</taxon>
        <taxon>Thiospirochaeta</taxon>
    </lineage>
</organism>
<accession>A0A5C1QDX9</accession>
<dbReference type="InterPro" id="IPR007157">
    <property type="entry name" value="PspA_VIPP1"/>
</dbReference>
<feature type="coiled-coil region" evidence="2">
    <location>
        <begin position="47"/>
        <end position="74"/>
    </location>
</feature>
<evidence type="ECO:0000256" key="1">
    <source>
        <dbReference type="ARBA" id="ARBA00043985"/>
    </source>
</evidence>
<proteinExistence type="inferred from homology"/>
<dbReference type="PANTHER" id="PTHR31088:SF6">
    <property type="entry name" value="PHAGE SHOCK PROTEIN A"/>
    <property type="match status" value="1"/>
</dbReference>
<evidence type="ECO:0000313" key="4">
    <source>
        <dbReference type="Proteomes" id="UP000323824"/>
    </source>
</evidence>
<dbReference type="Pfam" id="PF04012">
    <property type="entry name" value="PspA_IM30"/>
    <property type="match status" value="1"/>
</dbReference>
<reference evidence="3 4" key="1">
    <citation type="submission" date="2019-02" db="EMBL/GenBank/DDBJ databases">
        <authorList>
            <person name="Fomenkov A."/>
            <person name="Dubinina G."/>
            <person name="Grabovich M."/>
            <person name="Vincze T."/>
            <person name="Roberts R.J."/>
        </authorList>
    </citation>
    <scope>NUCLEOTIDE SEQUENCE [LARGE SCALE GENOMIC DNA]</scope>
    <source>
        <strain evidence="3 4">P</strain>
    </source>
</reference>
<dbReference type="PANTHER" id="PTHR31088">
    <property type="entry name" value="MEMBRANE-ASSOCIATED PROTEIN VIPP1, CHLOROPLASTIC"/>
    <property type="match status" value="1"/>
</dbReference>
<dbReference type="Proteomes" id="UP000323824">
    <property type="component" value="Chromosome"/>
</dbReference>
<sequence>MGVFNRVKDIVTANINALLDKAEDPSKMLRLMIQEMEDTIIDLKSSCAAQLAEKKTMQRQLNEADSKTEQWSNRATLALEKGREDLAKEALIEKRNWSDKKTSLNKHFETLSVNVDLSREDIIKLEKKLISVKAKYKELSLRSMQAEESQKINQYKSFSKIEEMERQVDRMEAKFDIDSMTSSSLEDEFSKLEGNNSIDDELEILKNKLKKGE</sequence>